<accession>A0ABT0NBY7</accession>
<dbReference type="SMART" id="SM00922">
    <property type="entry name" value="MR_MLE"/>
    <property type="match status" value="1"/>
</dbReference>
<dbReference type="InterPro" id="IPR013342">
    <property type="entry name" value="Mandelate_racemase_C"/>
</dbReference>
<protein>
    <submittedName>
        <fullName evidence="5">Mandelate racemase/muconate lactonizing enzyme family protein</fullName>
    </submittedName>
</protein>
<dbReference type="SUPFAM" id="SSF51604">
    <property type="entry name" value="Enolase C-terminal domain-like"/>
    <property type="match status" value="1"/>
</dbReference>
<reference evidence="5 6" key="1">
    <citation type="submission" date="2022-01" db="EMBL/GenBank/DDBJ databases">
        <title>Whole genome-based taxonomy of the Shewanellaceae.</title>
        <authorList>
            <person name="Martin-Rodriguez A.J."/>
        </authorList>
    </citation>
    <scope>NUCLEOTIDE SEQUENCE [LARGE SCALE GENOMIC DNA]</scope>
    <source>
        <strain evidence="5 6">DSM 21332</strain>
    </source>
</reference>
<dbReference type="EMBL" id="JAKIKT010000009">
    <property type="protein sequence ID" value="MCL2915872.1"/>
    <property type="molecule type" value="Genomic_DNA"/>
</dbReference>
<dbReference type="CDD" id="cd03316">
    <property type="entry name" value="MR_like"/>
    <property type="match status" value="1"/>
</dbReference>
<dbReference type="SFLD" id="SFLDG00179">
    <property type="entry name" value="mandelate_racemase"/>
    <property type="match status" value="1"/>
</dbReference>
<organism evidence="5 6">
    <name type="scientific">Shewanella corallii</name>
    <dbReference type="NCBI Taxonomy" id="560080"/>
    <lineage>
        <taxon>Bacteria</taxon>
        <taxon>Pseudomonadati</taxon>
        <taxon>Pseudomonadota</taxon>
        <taxon>Gammaproteobacteria</taxon>
        <taxon>Alteromonadales</taxon>
        <taxon>Shewanellaceae</taxon>
        <taxon>Shewanella</taxon>
    </lineage>
</organism>
<dbReference type="RefSeq" id="WP_249250435.1">
    <property type="nucleotide sequence ID" value="NZ_JAKIKT010000009.1"/>
</dbReference>
<gene>
    <name evidence="5" type="ORF">L2725_19200</name>
</gene>
<comment type="cofactor">
    <cofactor evidence="1">
        <name>Mg(2+)</name>
        <dbReference type="ChEBI" id="CHEBI:18420"/>
    </cofactor>
</comment>
<dbReference type="SUPFAM" id="SSF54826">
    <property type="entry name" value="Enolase N-terminal domain-like"/>
    <property type="match status" value="1"/>
</dbReference>
<dbReference type="InterPro" id="IPR046945">
    <property type="entry name" value="RHMD-like"/>
</dbReference>
<dbReference type="Gene3D" id="3.30.390.10">
    <property type="entry name" value="Enolase-like, N-terminal domain"/>
    <property type="match status" value="1"/>
</dbReference>
<dbReference type="SFLD" id="SFLDS00001">
    <property type="entry name" value="Enolase"/>
    <property type="match status" value="1"/>
</dbReference>
<keyword evidence="6" id="KW-1185">Reference proteome</keyword>
<dbReference type="InterPro" id="IPR029017">
    <property type="entry name" value="Enolase-like_N"/>
</dbReference>
<evidence type="ECO:0000313" key="6">
    <source>
        <dbReference type="Proteomes" id="UP001202831"/>
    </source>
</evidence>
<name>A0ABT0NBY7_9GAMM</name>
<evidence type="ECO:0000259" key="4">
    <source>
        <dbReference type="SMART" id="SM00922"/>
    </source>
</evidence>
<keyword evidence="3" id="KW-0460">Magnesium</keyword>
<dbReference type="Proteomes" id="UP001202831">
    <property type="component" value="Unassembled WGS sequence"/>
</dbReference>
<dbReference type="Gene3D" id="3.20.20.120">
    <property type="entry name" value="Enolase-like C-terminal domain"/>
    <property type="match status" value="1"/>
</dbReference>
<dbReference type="InterPro" id="IPR036849">
    <property type="entry name" value="Enolase-like_C_sf"/>
</dbReference>
<evidence type="ECO:0000313" key="5">
    <source>
        <dbReference type="EMBL" id="MCL2915872.1"/>
    </source>
</evidence>
<dbReference type="Pfam" id="PF13378">
    <property type="entry name" value="MR_MLE_C"/>
    <property type="match status" value="1"/>
</dbReference>
<dbReference type="PANTHER" id="PTHR13794">
    <property type="entry name" value="ENOLASE SUPERFAMILY, MANDELATE RACEMASE"/>
    <property type="match status" value="1"/>
</dbReference>
<keyword evidence="2" id="KW-0479">Metal-binding</keyword>
<dbReference type="InterPro" id="IPR013341">
    <property type="entry name" value="Mandelate_racemase_N_dom"/>
</dbReference>
<dbReference type="Pfam" id="PF02746">
    <property type="entry name" value="MR_MLE_N"/>
    <property type="match status" value="1"/>
</dbReference>
<evidence type="ECO:0000256" key="3">
    <source>
        <dbReference type="ARBA" id="ARBA00022842"/>
    </source>
</evidence>
<dbReference type="PANTHER" id="PTHR13794:SF58">
    <property type="entry name" value="MITOCHONDRIAL ENOLASE SUPERFAMILY MEMBER 1"/>
    <property type="match status" value="1"/>
</dbReference>
<evidence type="ECO:0000256" key="2">
    <source>
        <dbReference type="ARBA" id="ARBA00022723"/>
    </source>
</evidence>
<proteinExistence type="predicted"/>
<dbReference type="InterPro" id="IPR029065">
    <property type="entry name" value="Enolase_C-like"/>
</dbReference>
<comment type="caution">
    <text evidence="5">The sequence shown here is derived from an EMBL/GenBank/DDBJ whole genome shotgun (WGS) entry which is preliminary data.</text>
</comment>
<evidence type="ECO:0000256" key="1">
    <source>
        <dbReference type="ARBA" id="ARBA00001946"/>
    </source>
</evidence>
<sequence length="384" mass="43241">MRANIASVEFIPVEVAATNWSENTCIVKVTDKNGLYGLGEADGPPEVMKAFAEIENEHKWLNNITEAVIGHDPLEFRANYQRMYDTTKWIGMRGLGMFAISGIDMALYDLAGKQLGVPAYKLMGGKQKKALTPYFTLYPSLPAGATLAQIVEAYKPLIAKAKENGAKAIKVCIIPNDNVTDKEIVAYLRELREIIGWDMDMMVDCLYRWTDWQKARWTFRQLEDIDLYFIEAALQHDDLEGHRKLAAAINTRLCGAEMSTTRFEAQEWLEKTGISVVQSDYNRCGGITELIRIMDICEHHNAQLMPHNWKTGITAAAARHLGICLGISEYVEYLHPDFWNGTLTQNLTLNEPPIIDGTIEVSDKPGLGIELNFEFVEKATGRKF</sequence>
<feature type="domain" description="Mandelate racemase/muconate lactonizing enzyme C-terminal" evidence="4">
    <location>
        <begin position="151"/>
        <end position="252"/>
    </location>
</feature>